<protein>
    <submittedName>
        <fullName evidence="3">3-phenylpropionate/cinnamic acid dioxygenase, small subunit</fullName>
    </submittedName>
</protein>
<dbReference type="SUPFAM" id="SSF54427">
    <property type="entry name" value="NTF2-like"/>
    <property type="match status" value="1"/>
</dbReference>
<evidence type="ECO:0000313" key="4">
    <source>
        <dbReference type="Proteomes" id="UP000199137"/>
    </source>
</evidence>
<dbReference type="PANTHER" id="PTHR41534">
    <property type="entry name" value="BLR3401 PROTEIN"/>
    <property type="match status" value="1"/>
</dbReference>
<dbReference type="RefSeq" id="WP_167545215.1">
    <property type="nucleotide sequence ID" value="NZ_FOWC01000001.1"/>
</dbReference>
<reference evidence="3 4" key="1">
    <citation type="submission" date="2016-10" db="EMBL/GenBank/DDBJ databases">
        <authorList>
            <person name="de Groot N.N."/>
        </authorList>
    </citation>
    <scope>NUCLEOTIDE SEQUENCE [LARGE SCALE GENOMIC DNA]</scope>
    <source>
        <strain evidence="3 4">DSM 44637</strain>
    </source>
</reference>
<dbReference type="PANTHER" id="PTHR41534:SF2">
    <property type="entry name" value="3-PHENYLPROPIONATE_CINNAMIC ACID DIOXYGENASE SUBUNIT BETA"/>
    <property type="match status" value="1"/>
</dbReference>
<dbReference type="GO" id="GO:0019380">
    <property type="term" value="P:3-phenylpropionate catabolic process"/>
    <property type="evidence" value="ECO:0007669"/>
    <property type="project" value="TreeGrafter"/>
</dbReference>
<dbReference type="Gene3D" id="3.10.450.50">
    <property type="match status" value="1"/>
</dbReference>
<organism evidence="3 4">
    <name type="scientific">Amycolatopsis rubida</name>
    <dbReference type="NCBI Taxonomy" id="112413"/>
    <lineage>
        <taxon>Bacteria</taxon>
        <taxon>Bacillati</taxon>
        <taxon>Actinomycetota</taxon>
        <taxon>Actinomycetes</taxon>
        <taxon>Pseudonocardiales</taxon>
        <taxon>Pseudonocardiaceae</taxon>
        <taxon>Amycolatopsis</taxon>
    </lineage>
</organism>
<proteinExistence type="inferred from homology"/>
<comment type="similarity">
    <text evidence="1">Belongs to the bacterial ring-hydroxylating dioxygenase beta subunit family.</text>
</comment>
<dbReference type="STRING" id="112413.SAMN05421854_1011328"/>
<keyword evidence="2" id="KW-0560">Oxidoreductase</keyword>
<evidence type="ECO:0000256" key="2">
    <source>
        <dbReference type="ARBA" id="ARBA00023002"/>
    </source>
</evidence>
<keyword evidence="3" id="KW-0223">Dioxygenase</keyword>
<gene>
    <name evidence="3" type="ORF">SAMN05421854_1011328</name>
</gene>
<dbReference type="InterPro" id="IPR032710">
    <property type="entry name" value="NTF2-like_dom_sf"/>
</dbReference>
<dbReference type="GO" id="GO:0051213">
    <property type="term" value="F:dioxygenase activity"/>
    <property type="evidence" value="ECO:0007669"/>
    <property type="project" value="UniProtKB-KW"/>
</dbReference>
<accession>A0A1I5FXK9</accession>
<evidence type="ECO:0000313" key="3">
    <source>
        <dbReference type="EMBL" id="SFO28306.1"/>
    </source>
</evidence>
<name>A0A1I5FXK9_9PSEU</name>
<dbReference type="Pfam" id="PF00866">
    <property type="entry name" value="Ring_hydroxyl_B"/>
    <property type="match status" value="1"/>
</dbReference>
<dbReference type="InterPro" id="IPR000391">
    <property type="entry name" value="Rng_hydr_dOase-bsu"/>
</dbReference>
<sequence length="153" mass="17458">MSEIEQFLYAEAALLDARDFPGWRKLFADDAVYWIPANADDTDPDRDVSIVYDDVAFLAERVWRLDSGLAYAQEPRSRTVHLVSNVQVLRESHGEIDVAAAFLVVEFRRDVLHHHAGRYRYRLRRDGGELRIARKKAVLVNNGGHLGNLSVLL</sequence>
<dbReference type="Proteomes" id="UP000199137">
    <property type="component" value="Unassembled WGS sequence"/>
</dbReference>
<evidence type="ECO:0000256" key="1">
    <source>
        <dbReference type="ARBA" id="ARBA00009570"/>
    </source>
</evidence>
<dbReference type="AlphaFoldDB" id="A0A1I5FXK9"/>
<dbReference type="CDD" id="cd00667">
    <property type="entry name" value="ring_hydroxylating_dioxygenases_beta"/>
    <property type="match status" value="1"/>
</dbReference>
<dbReference type="EMBL" id="FOWC01000001">
    <property type="protein sequence ID" value="SFO28306.1"/>
    <property type="molecule type" value="Genomic_DNA"/>
</dbReference>